<reference evidence="1" key="1">
    <citation type="submission" date="2020-08" db="EMBL/GenBank/DDBJ databases">
        <title>Bridging the membrane lipid divide: bacteria of the FCB group superphylum have the potential to synthesize archaeal ether lipids.</title>
        <authorList>
            <person name="Villanueva L."/>
            <person name="von Meijenfeldt F.A.B."/>
            <person name="Westbye A.B."/>
            <person name="Yadav S."/>
            <person name="Hopmans E.C."/>
            <person name="Dutilh B.E."/>
            <person name="Sinninghe Damste J.S."/>
        </authorList>
    </citation>
    <scope>NUCLEOTIDE SEQUENCE</scope>
    <source>
        <strain evidence="1">NIOZ-UU159</strain>
    </source>
</reference>
<gene>
    <name evidence="1" type="ORF">NIOZUU159_00039</name>
</gene>
<organism evidence="1">
    <name type="scientific">Virus NIOZ-UU159</name>
    <dbReference type="NCBI Taxonomy" id="2763270"/>
    <lineage>
        <taxon>Viruses</taxon>
    </lineage>
</organism>
<proteinExistence type="predicted"/>
<evidence type="ECO:0000313" key="1">
    <source>
        <dbReference type="EMBL" id="QPI16551.1"/>
    </source>
</evidence>
<protein>
    <submittedName>
        <fullName evidence="1">Uncharacterized protein</fullName>
    </submittedName>
</protein>
<accession>A0A7S9SV19</accession>
<name>A0A7S9SV19_9VIRU</name>
<dbReference type="EMBL" id="MW030577">
    <property type="protein sequence ID" value="QPI16551.1"/>
    <property type="molecule type" value="Genomic_DNA"/>
</dbReference>
<sequence>MYNIKPIITECNTISRPLSIFFIVIATNKTDIKKNKYNYILKMENTNNTITSLLITDNNVIVSYDNINKETIPLNTDSYKKMRDTWLKENPPFISDKFKKNMNNIILASIQNKKKSIQELSEFFKEGNEEEIIKFFNYMRTRDLTEEKAKWIKKV</sequence>